<dbReference type="RefSeq" id="WP_203924640.1">
    <property type="nucleotide sequence ID" value="NZ_BONZ01000121.1"/>
</dbReference>
<dbReference type="Pfam" id="PF01935">
    <property type="entry name" value="DUF87"/>
    <property type="match status" value="1"/>
</dbReference>
<comment type="caution">
    <text evidence="2">The sequence shown here is derived from an EMBL/GenBank/DDBJ whole genome shotgun (WGS) entry which is preliminary data.</text>
</comment>
<name>A0A8J3R3J9_9ACTN</name>
<reference evidence="2" key="1">
    <citation type="submission" date="2021-01" db="EMBL/GenBank/DDBJ databases">
        <title>Whole genome shotgun sequence of Rugosimonospora africana NBRC 104875.</title>
        <authorList>
            <person name="Komaki H."/>
            <person name="Tamura T."/>
        </authorList>
    </citation>
    <scope>NUCLEOTIDE SEQUENCE</scope>
    <source>
        <strain evidence="2">NBRC 104875</strain>
    </source>
</reference>
<evidence type="ECO:0000313" key="3">
    <source>
        <dbReference type="Proteomes" id="UP000642748"/>
    </source>
</evidence>
<protein>
    <recommendedName>
        <fullName evidence="1">Helicase HerA central domain-containing protein</fullName>
    </recommendedName>
</protein>
<proteinExistence type="predicted"/>
<dbReference type="Gene3D" id="3.40.50.300">
    <property type="entry name" value="P-loop containing nucleotide triphosphate hydrolases"/>
    <property type="match status" value="2"/>
</dbReference>
<dbReference type="SUPFAM" id="SSF52540">
    <property type="entry name" value="P-loop containing nucleoside triphosphate hydrolases"/>
    <property type="match status" value="1"/>
</dbReference>
<evidence type="ECO:0000259" key="1">
    <source>
        <dbReference type="Pfam" id="PF01935"/>
    </source>
</evidence>
<dbReference type="EMBL" id="BONZ01000121">
    <property type="protein sequence ID" value="GIH21247.1"/>
    <property type="molecule type" value="Genomic_DNA"/>
</dbReference>
<dbReference type="InterPro" id="IPR002789">
    <property type="entry name" value="HerA_central"/>
</dbReference>
<dbReference type="PANTHER" id="PTHR30121:SF6">
    <property type="entry name" value="SLR6007 PROTEIN"/>
    <property type="match status" value="1"/>
</dbReference>
<dbReference type="Proteomes" id="UP000642748">
    <property type="component" value="Unassembled WGS sequence"/>
</dbReference>
<gene>
    <name evidence="2" type="ORF">Raf01_94190</name>
</gene>
<dbReference type="InterPro" id="IPR027417">
    <property type="entry name" value="P-loop_NTPase"/>
</dbReference>
<sequence length="962" mass="102235">MTAWRGFQFHRLTEVPVPGPGRRDEPDDERHRQAAGALAASLIGSHADLLAAGDPGAALLIAWVRAQSGVPVDFLVGGRPFFPPAVGAPDGHRPRSVLFPPGATAVDLAPGDAAVLLDALPCWVPCLARPDSLWTPVVGKLGTATLIRGSFDRHAAHLPGPFAWLVIAAPLTVAQLKPELDRLVNEILPLSRAEIGEAKRIELERKQARYRELSRAQDGAGWRIQVLVGGGDPRTAGTAAAMLCAAAELHRLPYALEPSGRPAPFPGVRPDLANPASFTSGTELLVALTRPPERELPGLRLVEPPSFDVTPDAPTAAGLPLGSVLDEARKPVGELTLGLAALNRHTFVCGSTGAGKSVTVRHLLEQATRCGLPWLVVEPAKAEYALMSVRLAGLGAEVVVIRPGDADTPPAGLNPLAPAPGFPLQTHADLLKALFLASFQQQEPFPQILASAIKRCYEELGWDLALGEPVHPGGTPRYPCLTDLERAAEIVVGEIGYGKEVAADVRGFVNVRIGSLRLGTSGRFFEGGHPIDFEMLLRHNVVLEIEDVGDDADKAFFMGAVLLRLAEHLRVANRAAAGASPRLRHLTVIEEAHRLLRNPAPGGSGAAAHAVEMFAALLAEVRAYGEGLVIAEQIPSKLIPDVIKNTAVKIVHRLPARDDRNSVGATMNLAEDQSRYLVTLPPGHGAVFADGMDRPVLVRVPDATAREAQEPVTTAAPDALIGRRSVSCGQSCVDRACTLRRIRVAQHLLADEPWLAAWAELTVLAHLVGRETPMPRGIVRDGFLARGVPADVVDCAVSHAVDDAVAVRVGVLQPGTDSASLARHVAAGIRAVLASVDAGCGSDAQQYLATPYRWHAVRYALAADIDGSGRDPRSGEWEARFRRPILGDTRAEQFEVVSGWLAAEARDGAAREATVYGTRRPSTVERLIGAGPGEPQRIRSVLDQFDDCAWAMSLLGVDPSGG</sequence>
<accession>A0A8J3R3J9</accession>
<feature type="domain" description="Helicase HerA central" evidence="1">
    <location>
        <begin position="322"/>
        <end position="414"/>
    </location>
</feature>
<dbReference type="PANTHER" id="PTHR30121">
    <property type="entry name" value="UNCHARACTERIZED PROTEIN YJGR-RELATED"/>
    <property type="match status" value="1"/>
</dbReference>
<dbReference type="AlphaFoldDB" id="A0A8J3R3J9"/>
<organism evidence="2 3">
    <name type="scientific">Rugosimonospora africana</name>
    <dbReference type="NCBI Taxonomy" id="556532"/>
    <lineage>
        <taxon>Bacteria</taxon>
        <taxon>Bacillati</taxon>
        <taxon>Actinomycetota</taxon>
        <taxon>Actinomycetes</taxon>
        <taxon>Micromonosporales</taxon>
        <taxon>Micromonosporaceae</taxon>
        <taxon>Rugosimonospora</taxon>
    </lineage>
</organism>
<evidence type="ECO:0000313" key="2">
    <source>
        <dbReference type="EMBL" id="GIH21247.1"/>
    </source>
</evidence>
<keyword evidence="3" id="KW-1185">Reference proteome</keyword>
<dbReference type="InterPro" id="IPR051162">
    <property type="entry name" value="T4SS_component"/>
</dbReference>